<dbReference type="EMBL" id="VJMH01005248">
    <property type="protein sequence ID" value="KAF0698309.1"/>
    <property type="molecule type" value="Genomic_DNA"/>
</dbReference>
<feature type="transmembrane region" description="Helical" evidence="1">
    <location>
        <begin position="20"/>
        <end position="39"/>
    </location>
</feature>
<dbReference type="EMBL" id="CAADRA010005269">
    <property type="protein sequence ID" value="VFT87930.1"/>
    <property type="molecule type" value="Genomic_DNA"/>
</dbReference>
<organism evidence="3 4">
    <name type="scientific">Aphanomyces stellatus</name>
    <dbReference type="NCBI Taxonomy" id="120398"/>
    <lineage>
        <taxon>Eukaryota</taxon>
        <taxon>Sar</taxon>
        <taxon>Stramenopiles</taxon>
        <taxon>Oomycota</taxon>
        <taxon>Saprolegniomycetes</taxon>
        <taxon>Saprolegniales</taxon>
        <taxon>Verrucalvaceae</taxon>
        <taxon>Aphanomyces</taxon>
    </lineage>
</organism>
<dbReference type="InterPro" id="IPR010530">
    <property type="entry name" value="B12D"/>
</dbReference>
<reference evidence="3 4" key="1">
    <citation type="submission" date="2019-03" db="EMBL/GenBank/DDBJ databases">
        <authorList>
            <person name="Gaulin E."/>
            <person name="Dumas B."/>
        </authorList>
    </citation>
    <scope>NUCLEOTIDE SEQUENCE [LARGE SCALE GENOMIC DNA]</scope>
    <source>
        <strain evidence="3">CBS 568.67</strain>
    </source>
</reference>
<accession>A0A485KT47</accession>
<dbReference type="PANTHER" id="PTHR33417">
    <property type="entry name" value="G-BOX BINDING PROTEIN"/>
    <property type="match status" value="1"/>
</dbReference>
<evidence type="ECO:0000313" key="3">
    <source>
        <dbReference type="EMBL" id="VFT87930.1"/>
    </source>
</evidence>
<dbReference type="Pfam" id="PF06522">
    <property type="entry name" value="B12D"/>
    <property type="match status" value="1"/>
</dbReference>
<keyword evidence="4" id="KW-1185">Reference proteome</keyword>
<protein>
    <submittedName>
        <fullName evidence="3">Aste57867_11062 protein</fullName>
    </submittedName>
</protein>
<evidence type="ECO:0000256" key="1">
    <source>
        <dbReference type="SAM" id="Phobius"/>
    </source>
</evidence>
<keyword evidence="1" id="KW-0472">Membrane</keyword>
<keyword evidence="1" id="KW-0812">Transmembrane</keyword>
<reference evidence="2" key="2">
    <citation type="submission" date="2019-06" db="EMBL/GenBank/DDBJ databases">
        <title>Genomics analysis of Aphanomyces spp. identifies a new class of oomycete effector associated with host adaptation.</title>
        <authorList>
            <person name="Gaulin E."/>
        </authorList>
    </citation>
    <scope>NUCLEOTIDE SEQUENCE</scope>
    <source>
        <strain evidence="2">CBS 578.67</strain>
    </source>
</reference>
<evidence type="ECO:0000313" key="4">
    <source>
        <dbReference type="Proteomes" id="UP000332933"/>
    </source>
</evidence>
<proteinExistence type="predicted"/>
<keyword evidence="1" id="KW-1133">Transmembrane helix</keyword>
<dbReference type="AlphaFoldDB" id="A0A485KT47"/>
<name>A0A485KT47_9STRA</name>
<sequence>MYAASRSMLWAKRWLSDPSTYPIIMIMTCALSGATFTVTRYSTMHPDVHFDKERRQDYFTYKAEEGASWRAHRFTMANGKKNPITSSELFDPMFERPENQHIHRT</sequence>
<dbReference type="Proteomes" id="UP000332933">
    <property type="component" value="Unassembled WGS sequence"/>
</dbReference>
<evidence type="ECO:0000313" key="2">
    <source>
        <dbReference type="EMBL" id="KAF0698309.1"/>
    </source>
</evidence>
<dbReference type="OrthoDB" id="57560at2759"/>
<gene>
    <name evidence="3" type="primary">Aste57867_11062</name>
    <name evidence="2" type="ORF">As57867_011020</name>
    <name evidence="3" type="ORF">ASTE57867_11062</name>
</gene>